<dbReference type="GO" id="GO:0022857">
    <property type="term" value="F:transmembrane transporter activity"/>
    <property type="evidence" value="ECO:0007669"/>
    <property type="project" value="InterPro"/>
</dbReference>
<feature type="transmembrane region" description="Helical" evidence="8">
    <location>
        <begin position="439"/>
        <end position="460"/>
    </location>
</feature>
<evidence type="ECO:0000256" key="7">
    <source>
        <dbReference type="SAM" id="MobiDB-lite"/>
    </source>
</evidence>
<feature type="transmembrane region" description="Helical" evidence="8">
    <location>
        <begin position="103"/>
        <end position="126"/>
    </location>
</feature>
<evidence type="ECO:0000256" key="2">
    <source>
        <dbReference type="ARBA" id="ARBA00005982"/>
    </source>
</evidence>
<proteinExistence type="inferred from homology"/>
<dbReference type="InterPro" id="IPR036259">
    <property type="entry name" value="MFS_trans_sf"/>
</dbReference>
<evidence type="ECO:0000256" key="6">
    <source>
        <dbReference type="ARBA" id="ARBA00044504"/>
    </source>
</evidence>
<dbReference type="InterPro" id="IPR000109">
    <property type="entry name" value="POT_fam"/>
</dbReference>
<dbReference type="EMBL" id="WJXA01000012">
    <property type="protein sequence ID" value="KAF7123561.1"/>
    <property type="molecule type" value="Genomic_DNA"/>
</dbReference>
<feature type="transmembrane region" description="Helical" evidence="8">
    <location>
        <begin position="23"/>
        <end position="41"/>
    </location>
</feature>
<keyword evidence="4 8" id="KW-1133">Transmembrane helix</keyword>
<keyword evidence="5 8" id="KW-0472">Membrane</keyword>
<feature type="transmembrane region" description="Helical" evidence="8">
    <location>
        <begin position="397"/>
        <end position="418"/>
    </location>
</feature>
<keyword evidence="10" id="KW-1185">Reference proteome</keyword>
<evidence type="ECO:0000256" key="1">
    <source>
        <dbReference type="ARBA" id="ARBA00004141"/>
    </source>
</evidence>
<dbReference type="PANTHER" id="PTHR11654">
    <property type="entry name" value="OLIGOPEPTIDE TRANSPORTER-RELATED"/>
    <property type="match status" value="1"/>
</dbReference>
<feature type="transmembrane region" description="Helical" evidence="8">
    <location>
        <begin position="201"/>
        <end position="220"/>
    </location>
</feature>
<comment type="caution">
    <text evidence="9">The sequence shown here is derived from an EMBL/GenBank/DDBJ whole genome shotgun (WGS) entry which is preliminary data.</text>
</comment>
<sequence length="642" mass="71746">MEVSADLAKMEEQQQSPRRRQKGGLMTMPFIIGQPLGFAMWKLELDANEGLEKLASYGLLSNMILYLMEEYHIGVIEGTNILFFWSAASNFSPLFGAFISDSYLGRFLTIGLGSIFSLLGMVVLWMTTVIPQARPPYCNQLKGESCKSPTGSQYATLLFSFVLMSIGAGGIRPCSLAFGANQVDQRDNPNNKQVLEKFFSWYYAAISISVIIALTVIVYIQDNAGWKVGFGVPAILMFLSALSFFIASPFYIKQKATMSLFTNLARVIVVCIKNIKVAFPSDESNLRYHRMSDSTLSEPTRKLSLFSLKFDMLKQLYFKTWFLNKACIIRNPEGITPEGEASNAWSLCTVDQVEELKSLIRVMPLWSSSIMMSVNISQATFQFLQAQSMNRHLTPRFQIPAGSFSVFILIGIVMWIFLYDRIIIPVASKIRGKPFSVGVKVRMGVGLFCSFLAMVVAAIVEHYRKRKALESGYYNNPIGVVHMSAMLLVPQYLLMGMAEALNVIASNEFFYSELPKSMSSMAVALSGLGLAVGSLLASLILSTVEKVTKRGGKESWISNNINRSHYESYYWLLAIMSLVNVLYFILCSWAYGPCADQGFSKVLFDREGFFKLNDQGEDLKEELNIKGSGVKNGEEKSKEDEV</sequence>
<gene>
    <name evidence="9" type="ORF">RHSIM_Rhsim12G0201200</name>
</gene>
<evidence type="ECO:0000256" key="4">
    <source>
        <dbReference type="ARBA" id="ARBA00022989"/>
    </source>
</evidence>
<evidence type="ECO:0000313" key="9">
    <source>
        <dbReference type="EMBL" id="KAF7123561.1"/>
    </source>
</evidence>
<evidence type="ECO:0000256" key="8">
    <source>
        <dbReference type="SAM" id="Phobius"/>
    </source>
</evidence>
<organism evidence="9 10">
    <name type="scientific">Rhododendron simsii</name>
    <name type="common">Sims's rhododendron</name>
    <dbReference type="NCBI Taxonomy" id="118357"/>
    <lineage>
        <taxon>Eukaryota</taxon>
        <taxon>Viridiplantae</taxon>
        <taxon>Streptophyta</taxon>
        <taxon>Embryophyta</taxon>
        <taxon>Tracheophyta</taxon>
        <taxon>Spermatophyta</taxon>
        <taxon>Magnoliopsida</taxon>
        <taxon>eudicotyledons</taxon>
        <taxon>Gunneridae</taxon>
        <taxon>Pentapetalae</taxon>
        <taxon>asterids</taxon>
        <taxon>Ericales</taxon>
        <taxon>Ericaceae</taxon>
        <taxon>Ericoideae</taxon>
        <taxon>Rhodoreae</taxon>
        <taxon>Rhododendron</taxon>
    </lineage>
</organism>
<feature type="region of interest" description="Disordered" evidence="7">
    <location>
        <begin position="1"/>
        <end position="21"/>
    </location>
</feature>
<dbReference type="GO" id="GO:0006857">
    <property type="term" value="P:oligopeptide transport"/>
    <property type="evidence" value="ECO:0007669"/>
    <property type="project" value="InterPro"/>
</dbReference>
<dbReference type="OrthoDB" id="8904098at2759"/>
<evidence type="ECO:0000256" key="3">
    <source>
        <dbReference type="ARBA" id="ARBA00022692"/>
    </source>
</evidence>
<comment type="similarity">
    <text evidence="6">Belongs to the major facilitator superfamily. Phosphate:H(+) symporter (TC 2.A.1.9) family.</text>
</comment>
<reference evidence="9" key="1">
    <citation type="submission" date="2019-11" db="EMBL/GenBank/DDBJ databases">
        <authorList>
            <person name="Liu Y."/>
            <person name="Hou J."/>
            <person name="Li T.-Q."/>
            <person name="Guan C.-H."/>
            <person name="Wu X."/>
            <person name="Wu H.-Z."/>
            <person name="Ling F."/>
            <person name="Zhang R."/>
            <person name="Shi X.-G."/>
            <person name="Ren J.-P."/>
            <person name="Chen E.-F."/>
            <person name="Sun J.-M."/>
        </authorList>
    </citation>
    <scope>NUCLEOTIDE SEQUENCE</scope>
    <source>
        <strain evidence="9">Adult_tree_wgs_1</strain>
        <tissue evidence="9">Leaves</tissue>
    </source>
</reference>
<name>A0A834L8X6_RHOSS</name>
<feature type="transmembrane region" description="Helical" evidence="8">
    <location>
        <begin position="232"/>
        <end position="252"/>
    </location>
</feature>
<dbReference type="GO" id="GO:0016020">
    <property type="term" value="C:membrane"/>
    <property type="evidence" value="ECO:0007669"/>
    <property type="project" value="UniProtKB-SubCell"/>
</dbReference>
<comment type="subcellular location">
    <subcellularLocation>
        <location evidence="1">Membrane</location>
        <topology evidence="1">Multi-pass membrane protein</topology>
    </subcellularLocation>
</comment>
<evidence type="ECO:0000313" key="10">
    <source>
        <dbReference type="Proteomes" id="UP000626092"/>
    </source>
</evidence>
<feature type="transmembrane region" description="Helical" evidence="8">
    <location>
        <begin position="569"/>
        <end position="591"/>
    </location>
</feature>
<dbReference type="AlphaFoldDB" id="A0A834L8X6"/>
<comment type="similarity">
    <text evidence="2">Belongs to the major facilitator superfamily. Proton-dependent oligopeptide transporter (POT/PTR) (TC 2.A.17) family.</text>
</comment>
<dbReference type="SUPFAM" id="SSF103473">
    <property type="entry name" value="MFS general substrate transporter"/>
    <property type="match status" value="1"/>
</dbReference>
<dbReference type="Pfam" id="PF00854">
    <property type="entry name" value="PTR2"/>
    <property type="match status" value="1"/>
</dbReference>
<protein>
    <submittedName>
        <fullName evidence="9">Uncharacterized protein</fullName>
    </submittedName>
</protein>
<feature type="transmembrane region" description="Helical" evidence="8">
    <location>
        <begin position="480"/>
        <end position="501"/>
    </location>
</feature>
<dbReference type="Proteomes" id="UP000626092">
    <property type="component" value="Unassembled WGS sequence"/>
</dbReference>
<keyword evidence="3 8" id="KW-0812">Transmembrane</keyword>
<dbReference type="CDD" id="cd17416">
    <property type="entry name" value="MFS_NPF1_2"/>
    <property type="match status" value="1"/>
</dbReference>
<dbReference type="InterPro" id="IPR018456">
    <property type="entry name" value="PTR2_symporter_CS"/>
</dbReference>
<dbReference type="PROSITE" id="PS01022">
    <property type="entry name" value="PTR2_1"/>
    <property type="match status" value="1"/>
</dbReference>
<dbReference type="Gene3D" id="1.20.1250.20">
    <property type="entry name" value="MFS general substrate transporter like domains"/>
    <property type="match status" value="1"/>
</dbReference>
<evidence type="ECO:0000256" key="5">
    <source>
        <dbReference type="ARBA" id="ARBA00023136"/>
    </source>
</evidence>
<accession>A0A834L8X6</accession>
<feature type="transmembrane region" description="Helical" evidence="8">
    <location>
        <begin position="522"/>
        <end position="541"/>
    </location>
</feature>
<feature type="transmembrane region" description="Helical" evidence="8">
    <location>
        <begin position="157"/>
        <end position="180"/>
    </location>
</feature>